<evidence type="ECO:0000256" key="1">
    <source>
        <dbReference type="ARBA" id="ARBA00004340"/>
    </source>
</evidence>
<evidence type="ECO:0000313" key="5">
    <source>
        <dbReference type="EMBL" id="RHZ56297.1"/>
    </source>
</evidence>
<evidence type="ECO:0000313" key="6">
    <source>
        <dbReference type="Proteomes" id="UP000266861"/>
    </source>
</evidence>
<dbReference type="InterPro" id="IPR045379">
    <property type="entry name" value="Crinkler_N"/>
</dbReference>
<proteinExistence type="predicted"/>
<dbReference type="AlphaFoldDB" id="A0A397H034"/>
<comment type="subcellular location">
    <subcellularLocation>
        <location evidence="1">Host cell</location>
    </subcellularLocation>
    <subcellularLocation>
        <location evidence="2">Secreted</location>
    </subcellularLocation>
</comment>
<comment type="caution">
    <text evidence="5">The sequence shown here is derived from an EMBL/GenBank/DDBJ whole genome shotgun (WGS) entry which is preliminary data.</text>
</comment>
<dbReference type="Proteomes" id="UP000266861">
    <property type="component" value="Unassembled WGS sequence"/>
</dbReference>
<accession>A0A397H034</accession>
<evidence type="ECO:0000259" key="4">
    <source>
        <dbReference type="Pfam" id="PF20147"/>
    </source>
</evidence>
<reference evidence="5 6" key="1">
    <citation type="submission" date="2018-08" db="EMBL/GenBank/DDBJ databases">
        <title>Genome and evolution of the arbuscular mycorrhizal fungus Diversispora epigaea (formerly Glomus versiforme) and its bacterial endosymbionts.</title>
        <authorList>
            <person name="Sun X."/>
            <person name="Fei Z."/>
            <person name="Harrison M."/>
        </authorList>
    </citation>
    <scope>NUCLEOTIDE SEQUENCE [LARGE SCALE GENOMIC DNA]</scope>
    <source>
        <strain evidence="5 6">IT104</strain>
    </source>
</reference>
<evidence type="ECO:0000256" key="2">
    <source>
        <dbReference type="ARBA" id="ARBA00004613"/>
    </source>
</evidence>
<feature type="domain" description="Crinkler effector protein N-terminal" evidence="4">
    <location>
        <begin position="3"/>
        <end position="110"/>
    </location>
</feature>
<dbReference type="GO" id="GO:0043657">
    <property type="term" value="C:host cell"/>
    <property type="evidence" value="ECO:0007669"/>
    <property type="project" value="UniProtKB-SubCell"/>
</dbReference>
<dbReference type="EMBL" id="PQFF01000359">
    <property type="protein sequence ID" value="RHZ56297.1"/>
    <property type="molecule type" value="Genomic_DNA"/>
</dbReference>
<sequence length="416" mass="48349">MSIMLFCLVHGNTFKYAFPVKIKKNETVGDLKKVIKMKKPNNFANIDADRLILWKVSIPFDLSNDKRNVLEIDSKVDIKTVLEGEELLPIDNIKEHFDKPTKKYIHIIIELPTFFESPYFSQDVINKINKMHNQLTQKAIDTISISKINSENYQNLQRHLNIKFENVTFNNIPTHSNVLPLAFKWKEKSELAHKDEYLKWLRKYIPLTNGYIWYDVGGNSDLLEIKKDPRLPFNIRGGTNVVIVKDCDVKIDMVPESIYAVLELKKKVERNHNKQVILKMIIADLITARDRAVFGILSDLIDEWRIFWLENENNKTIKGWKAPSRNIAVQVISMLLSKKGLKSFQDNLESTSPIIPAAKRVKFDILFQNKIIDEDDDIARMEDVYDVMSKKEIMHHKVGVASKIIKSIPFFSSMYI</sequence>
<keyword evidence="3" id="KW-0964">Secreted</keyword>
<dbReference type="GO" id="GO:0005576">
    <property type="term" value="C:extracellular region"/>
    <property type="evidence" value="ECO:0007669"/>
    <property type="project" value="UniProtKB-SubCell"/>
</dbReference>
<dbReference type="OrthoDB" id="2433578at2759"/>
<dbReference type="Pfam" id="PF20147">
    <property type="entry name" value="Crinkler"/>
    <property type="match status" value="1"/>
</dbReference>
<protein>
    <recommendedName>
        <fullName evidence="4">Crinkler effector protein N-terminal domain-containing protein</fullName>
    </recommendedName>
</protein>
<evidence type="ECO:0000256" key="3">
    <source>
        <dbReference type="ARBA" id="ARBA00022525"/>
    </source>
</evidence>
<name>A0A397H034_9GLOM</name>
<organism evidence="5 6">
    <name type="scientific">Diversispora epigaea</name>
    <dbReference type="NCBI Taxonomy" id="1348612"/>
    <lineage>
        <taxon>Eukaryota</taxon>
        <taxon>Fungi</taxon>
        <taxon>Fungi incertae sedis</taxon>
        <taxon>Mucoromycota</taxon>
        <taxon>Glomeromycotina</taxon>
        <taxon>Glomeromycetes</taxon>
        <taxon>Diversisporales</taxon>
        <taxon>Diversisporaceae</taxon>
        <taxon>Diversispora</taxon>
    </lineage>
</organism>
<keyword evidence="6" id="KW-1185">Reference proteome</keyword>
<gene>
    <name evidence="5" type="ORF">Glove_402g59</name>
</gene>